<gene>
    <name evidence="2" type="ORF">PR048_006084</name>
</gene>
<name>A0ABQ9IA09_9NEOP</name>
<reference evidence="2 3" key="1">
    <citation type="submission" date="2023-02" db="EMBL/GenBank/DDBJ databases">
        <title>LHISI_Scaffold_Assembly.</title>
        <authorList>
            <person name="Stuart O.P."/>
            <person name="Cleave R."/>
            <person name="Magrath M.J.L."/>
            <person name="Mikheyev A.S."/>
        </authorList>
    </citation>
    <scope>NUCLEOTIDE SEQUENCE [LARGE SCALE GENOMIC DNA]</scope>
    <source>
        <strain evidence="2">Daus_M_001</strain>
        <tissue evidence="2">Leg muscle</tissue>
    </source>
</reference>
<organism evidence="2 3">
    <name type="scientific">Dryococelus australis</name>
    <dbReference type="NCBI Taxonomy" id="614101"/>
    <lineage>
        <taxon>Eukaryota</taxon>
        <taxon>Metazoa</taxon>
        <taxon>Ecdysozoa</taxon>
        <taxon>Arthropoda</taxon>
        <taxon>Hexapoda</taxon>
        <taxon>Insecta</taxon>
        <taxon>Pterygota</taxon>
        <taxon>Neoptera</taxon>
        <taxon>Polyneoptera</taxon>
        <taxon>Phasmatodea</taxon>
        <taxon>Verophasmatodea</taxon>
        <taxon>Anareolatae</taxon>
        <taxon>Phasmatidae</taxon>
        <taxon>Eurycanthinae</taxon>
        <taxon>Dryococelus</taxon>
    </lineage>
</organism>
<evidence type="ECO:0000256" key="1">
    <source>
        <dbReference type="SAM" id="MobiDB-lite"/>
    </source>
</evidence>
<feature type="compositionally biased region" description="Polar residues" evidence="1">
    <location>
        <begin position="86"/>
        <end position="107"/>
    </location>
</feature>
<dbReference type="Proteomes" id="UP001159363">
    <property type="component" value="Chromosome 2"/>
</dbReference>
<sequence length="107" mass="12366">MFQRLFPEEDEQIYITTILCRIQPDLWPYFRAPMPQDIEELVERAKGKAKEIMPSSKCELPEYGGTAPRGTSTMTAPSIKNRKQPGKQQEQDQAQLHRNQIQPSLVH</sequence>
<evidence type="ECO:0000313" key="3">
    <source>
        <dbReference type="Proteomes" id="UP001159363"/>
    </source>
</evidence>
<proteinExistence type="predicted"/>
<dbReference type="EMBL" id="JARBHB010000002">
    <property type="protein sequence ID" value="KAJ8893486.1"/>
    <property type="molecule type" value="Genomic_DNA"/>
</dbReference>
<keyword evidence="3" id="KW-1185">Reference proteome</keyword>
<feature type="region of interest" description="Disordered" evidence="1">
    <location>
        <begin position="49"/>
        <end position="107"/>
    </location>
</feature>
<protein>
    <submittedName>
        <fullName evidence="2">Uncharacterized protein</fullName>
    </submittedName>
</protein>
<accession>A0ABQ9IA09</accession>
<comment type="caution">
    <text evidence="2">The sequence shown here is derived from an EMBL/GenBank/DDBJ whole genome shotgun (WGS) entry which is preliminary data.</text>
</comment>
<feature type="compositionally biased region" description="Polar residues" evidence="1">
    <location>
        <begin position="69"/>
        <end position="78"/>
    </location>
</feature>
<evidence type="ECO:0000313" key="2">
    <source>
        <dbReference type="EMBL" id="KAJ8893486.1"/>
    </source>
</evidence>